<dbReference type="Proteomes" id="UP000470772">
    <property type="component" value="Unassembled WGS sequence"/>
</dbReference>
<dbReference type="GO" id="GO:0016832">
    <property type="term" value="F:aldehyde-lyase activity"/>
    <property type="evidence" value="ECO:0007669"/>
    <property type="project" value="InterPro"/>
</dbReference>
<dbReference type="EC" id="2.5.1.54" evidence="3"/>
<name>A0A6A9QM54_SULME</name>
<evidence type="ECO:0000313" key="4">
    <source>
        <dbReference type="Proteomes" id="UP000470772"/>
    </source>
</evidence>
<dbReference type="InterPro" id="IPR013785">
    <property type="entry name" value="Aldolase_TIM"/>
</dbReference>
<evidence type="ECO:0000313" key="3">
    <source>
        <dbReference type="EMBL" id="MUN28345.1"/>
    </source>
</evidence>
<dbReference type="AlphaFoldDB" id="A0A6A9QM54"/>
<gene>
    <name evidence="3" type="primary">aroF</name>
    <name evidence="3" type="ORF">GC250_02430</name>
</gene>
<accession>A0A6A9QM54</accession>
<dbReference type="PANTHER" id="PTHR43018:SF2">
    <property type="entry name" value="PHOSPHO-2-DEHYDRO-3-DEOXYHEPTONATE ALDOLASE"/>
    <property type="match status" value="1"/>
</dbReference>
<dbReference type="InterPro" id="IPR006268">
    <property type="entry name" value="DAHP_syn_2"/>
</dbReference>
<dbReference type="EMBL" id="WGGD01000005">
    <property type="protein sequence ID" value="MUN28345.1"/>
    <property type="molecule type" value="Genomic_DNA"/>
</dbReference>
<proteinExistence type="predicted"/>
<dbReference type="OrthoDB" id="350424at2157"/>
<feature type="domain" description="DAHP synthetase I/KDSA" evidence="2">
    <location>
        <begin position="77"/>
        <end position="315"/>
    </location>
</feature>
<comment type="caution">
    <text evidence="3">The sequence shown here is derived from an EMBL/GenBank/DDBJ whole genome shotgun (WGS) entry which is preliminary data.</text>
</comment>
<organism evidence="3 4">
    <name type="scientific">Sulfuracidifex metallicus DSM 6482 = JCM 9184</name>
    <dbReference type="NCBI Taxonomy" id="523847"/>
    <lineage>
        <taxon>Archaea</taxon>
        <taxon>Thermoproteota</taxon>
        <taxon>Thermoprotei</taxon>
        <taxon>Sulfolobales</taxon>
        <taxon>Sulfolobaceae</taxon>
        <taxon>Sulfuracidifex</taxon>
    </lineage>
</organism>
<dbReference type="NCBIfam" id="NF009239">
    <property type="entry name" value="PRK12595.1"/>
    <property type="match status" value="1"/>
</dbReference>
<dbReference type="GO" id="GO:0009073">
    <property type="term" value="P:aromatic amino acid family biosynthetic process"/>
    <property type="evidence" value="ECO:0007669"/>
    <property type="project" value="InterPro"/>
</dbReference>
<dbReference type="GO" id="GO:0003849">
    <property type="term" value="F:3-deoxy-7-phosphoheptulonate synthase activity"/>
    <property type="evidence" value="ECO:0007669"/>
    <property type="project" value="UniProtKB-EC"/>
</dbReference>
<sequence length="331" mass="36508">MYMFILKKGIDESTLKEKLKSSSASYKFVNIYGMEIALVWPDSEAEKIYDYAIEISTKIKRPFPLASNEWKKEPTKIRVKDVEIGGDKIVVAAGPCAVESEEQTLTVAKAVKRAGASLLRGGAYKPRTNPYSFQGLGEEGVKILMNASQETGLPVVTEIMDTRDIDVFRKYVDMVQIGARNGQNFNLLREVGKLGKPVLLKRGMANTIEEWLQASEYILSENNGNVVLCERGIRTFEKATRFTLDIGGMIAAKTMTHLPVCADPSHPAGKRELVHSLALASVAAGADMLIIEVHPHPEIALSDSEQQLTPESFEVLMNRIRGVANALGRKL</sequence>
<dbReference type="Gene3D" id="3.20.20.70">
    <property type="entry name" value="Aldolase class I"/>
    <property type="match status" value="1"/>
</dbReference>
<dbReference type="RefSeq" id="WP_054838132.1">
    <property type="nucleotide sequence ID" value="NZ_BBBY01000005.1"/>
</dbReference>
<evidence type="ECO:0000256" key="1">
    <source>
        <dbReference type="ARBA" id="ARBA00022679"/>
    </source>
</evidence>
<dbReference type="InterPro" id="IPR006218">
    <property type="entry name" value="DAHP1/KDSA"/>
</dbReference>
<keyword evidence="4" id="KW-1185">Reference proteome</keyword>
<protein>
    <submittedName>
        <fullName evidence="3">3-deoxy-7-phosphoheptulonate synthase</fullName>
        <ecNumber evidence="3">2.5.1.54</ecNumber>
    </submittedName>
</protein>
<dbReference type="NCBIfam" id="TIGR01361">
    <property type="entry name" value="DAHP_synth_Bsub"/>
    <property type="match status" value="1"/>
</dbReference>
<dbReference type="PANTHER" id="PTHR43018">
    <property type="entry name" value="PHOSPHO-2-DEHYDRO-3-DEOXYHEPTONATE ALDOLASE"/>
    <property type="match status" value="1"/>
</dbReference>
<keyword evidence="1 3" id="KW-0808">Transferase</keyword>
<dbReference type="InterPro" id="IPR052899">
    <property type="entry name" value="Class-I_DAHP_synthase"/>
</dbReference>
<evidence type="ECO:0000259" key="2">
    <source>
        <dbReference type="Pfam" id="PF00793"/>
    </source>
</evidence>
<dbReference type="NCBIfam" id="NF006421">
    <property type="entry name" value="PRK08673.1"/>
    <property type="match status" value="1"/>
</dbReference>
<dbReference type="Pfam" id="PF00793">
    <property type="entry name" value="DAHP_synth_1"/>
    <property type="match status" value="1"/>
</dbReference>
<reference evidence="3 4" key="1">
    <citation type="submission" date="2019-10" db="EMBL/GenBank/DDBJ databases">
        <title>Sequencing and Assembly of Multiple Reported Metal-Biooxidizing Members of the Extremely Thermoacidophilic Archaeal Family Sulfolobaceae.</title>
        <authorList>
            <person name="Counts J.A."/>
            <person name="Kelly R.M."/>
        </authorList>
    </citation>
    <scope>NUCLEOTIDE SEQUENCE [LARGE SCALE GENOMIC DNA]</scope>
    <source>
        <strain evidence="3 4">DSM 6482</strain>
    </source>
</reference>
<dbReference type="SUPFAM" id="SSF51569">
    <property type="entry name" value="Aldolase"/>
    <property type="match status" value="1"/>
</dbReference>